<dbReference type="GeneID" id="103019084"/>
<dbReference type="Pfam" id="PF01454">
    <property type="entry name" value="MAGE"/>
    <property type="match status" value="1"/>
</dbReference>
<name>A0ABM3SUP3_BALAC</name>
<dbReference type="InterPro" id="IPR037445">
    <property type="entry name" value="MAGE"/>
</dbReference>
<keyword evidence="2" id="KW-0472">Membrane</keyword>
<evidence type="ECO:0000313" key="5">
    <source>
        <dbReference type="RefSeq" id="XP_057393563.1"/>
    </source>
</evidence>
<dbReference type="RefSeq" id="XP_057393563.1">
    <property type="nucleotide sequence ID" value="XM_057537580.1"/>
</dbReference>
<dbReference type="InterPro" id="IPR002190">
    <property type="entry name" value="MHD_dom"/>
</dbReference>
<sequence>MDRRNDSDYKMTPFQGPLPPPGSLGLHFPPDVQAETTEEDSVLLMHTLLSSTKDPLAMDPPVANRPKKSKTKKAPIKAITKTVRAAPPVPSANVITTNKPKITFPALNLPIIPQINQASATTEAANTQASSFTAQPKKANKTKRVTAKAAQGSQFPTGSESVTTQIKLPLQALNVPVIPQTIQAPVATESANSQALLASIKPKKALKAKKANNKAIASATEISLAPSTTYTATTQGQITSIRTKKALKAKKANNKAIASATEISLAPSTTYTATTQGQITSIRTKKASKAKKATVKRTNTDTELLEAPDATETATRQTEASAAAIWPKKSKGKKAAYKGPNSACEISEAPPASQMVTKQALAATVRVKRGYRAWKVDTKARTTESQTQIDEGAQAKMFTPQINISVLETQVVAAVQALADDYLAQLSLEPTTRTRDKRNRKSKHLNGDERGGGNYRWIPWGRRPPLSRDVAILQERANKLVKYLLVKDQTKIPIKRSDMLKDVIQEYDEYFPEIIERASYALEKMFRVNLKEIDKQSSLYILISIQESSAGILGTTKDTPKLGLLMVILSVIFMNGNKANEAVIWEVLRKLGLHPGVRHSLFGEVRKLITDEFVKQKYLEYKRVPNSRPPEYEFFWGLRSYHETSKMKVLKFACKVQKKDPKDWAVQYREAVEMEVQAAAVAVAEAEARAEIYFACLQIPLMNCSSPSHGAKVHPWNLCPHSNLSRYTNQLRVTRYEKYLFANPALLFAFCVLSYLICYIKFEK</sequence>
<dbReference type="SMART" id="SM01373">
    <property type="entry name" value="MAGE"/>
    <property type="match status" value="1"/>
</dbReference>
<feature type="region of interest" description="Disordered" evidence="1">
    <location>
        <begin position="1"/>
        <end position="36"/>
    </location>
</feature>
<keyword evidence="2" id="KW-0812">Transmembrane</keyword>
<feature type="region of interest" description="Disordered" evidence="1">
    <location>
        <begin position="55"/>
        <end position="75"/>
    </location>
</feature>
<evidence type="ECO:0000256" key="1">
    <source>
        <dbReference type="SAM" id="MobiDB-lite"/>
    </source>
</evidence>
<evidence type="ECO:0000256" key="2">
    <source>
        <dbReference type="SAM" id="Phobius"/>
    </source>
</evidence>
<accession>A0ABM3SUP3</accession>
<feature type="compositionally biased region" description="Basic residues" evidence="1">
    <location>
        <begin position="65"/>
        <end position="75"/>
    </location>
</feature>
<dbReference type="InterPro" id="IPR041899">
    <property type="entry name" value="MAGE_WH2"/>
</dbReference>
<dbReference type="PANTHER" id="PTHR11736">
    <property type="entry name" value="MELANOMA-ASSOCIATED ANTIGEN MAGE ANTIGEN"/>
    <property type="match status" value="1"/>
</dbReference>
<evidence type="ECO:0000313" key="4">
    <source>
        <dbReference type="Proteomes" id="UP001652580"/>
    </source>
</evidence>
<dbReference type="InterPro" id="IPR041898">
    <property type="entry name" value="MAGE_WH1"/>
</dbReference>
<evidence type="ECO:0000259" key="3">
    <source>
        <dbReference type="PROSITE" id="PS50838"/>
    </source>
</evidence>
<keyword evidence="4" id="KW-1185">Reference proteome</keyword>
<feature type="domain" description="MAGE" evidence="3">
    <location>
        <begin position="473"/>
        <end position="671"/>
    </location>
</feature>
<organism evidence="4 5">
    <name type="scientific">Balaenoptera acutorostrata</name>
    <name type="common">Common minke whale</name>
    <name type="synonym">Balaena rostrata</name>
    <dbReference type="NCBI Taxonomy" id="9767"/>
    <lineage>
        <taxon>Eukaryota</taxon>
        <taxon>Metazoa</taxon>
        <taxon>Chordata</taxon>
        <taxon>Craniata</taxon>
        <taxon>Vertebrata</taxon>
        <taxon>Euteleostomi</taxon>
        <taxon>Mammalia</taxon>
        <taxon>Eutheria</taxon>
        <taxon>Laurasiatheria</taxon>
        <taxon>Artiodactyla</taxon>
        <taxon>Whippomorpha</taxon>
        <taxon>Cetacea</taxon>
        <taxon>Mysticeti</taxon>
        <taxon>Balaenopteridae</taxon>
        <taxon>Balaenoptera</taxon>
    </lineage>
</organism>
<keyword evidence="2" id="KW-1133">Transmembrane helix</keyword>
<dbReference type="Gene3D" id="1.10.10.1200">
    <property type="entry name" value="MAGE homology domain, winged helix WH1 motif"/>
    <property type="match status" value="1"/>
</dbReference>
<dbReference type="PANTHER" id="PTHR11736:SF83">
    <property type="entry name" value="TROPHININ"/>
    <property type="match status" value="1"/>
</dbReference>
<dbReference type="Gene3D" id="1.10.10.1210">
    <property type="entry name" value="MAGE homology domain, winged helix WH2 motif"/>
    <property type="match status" value="1"/>
</dbReference>
<dbReference type="PROSITE" id="PS50838">
    <property type="entry name" value="MAGE"/>
    <property type="match status" value="1"/>
</dbReference>
<dbReference type="Proteomes" id="UP001652580">
    <property type="component" value="Chromosome X"/>
</dbReference>
<feature type="transmembrane region" description="Helical" evidence="2">
    <location>
        <begin position="739"/>
        <end position="760"/>
    </location>
</feature>
<reference evidence="5" key="1">
    <citation type="submission" date="2025-08" db="UniProtKB">
        <authorList>
            <consortium name="RefSeq"/>
        </authorList>
    </citation>
    <scope>IDENTIFICATION</scope>
</reference>
<gene>
    <name evidence="5" type="primary">TRO</name>
</gene>
<proteinExistence type="predicted"/>
<protein>
    <submittedName>
        <fullName evidence="5">Trophinin isoform X8</fullName>
    </submittedName>
</protein>